<evidence type="ECO:0000313" key="7">
    <source>
        <dbReference type="EMBL" id="KAL0247902.1"/>
    </source>
</evidence>
<comment type="subcellular location">
    <subcellularLocation>
        <location evidence="1">Membrane</location>
        <topology evidence="1">Multi-pass membrane protein</topology>
    </subcellularLocation>
</comment>
<dbReference type="PANTHER" id="PTHR45649">
    <property type="entry name" value="AMINO-ACID PERMEASE BAT1"/>
    <property type="match status" value="1"/>
</dbReference>
<keyword evidence="8" id="KW-1185">Reference proteome</keyword>
<dbReference type="PIRSF" id="PIRSF006060">
    <property type="entry name" value="AA_transporter"/>
    <property type="match status" value="1"/>
</dbReference>
<feature type="transmembrane region" description="Helical" evidence="6">
    <location>
        <begin position="464"/>
        <end position="484"/>
    </location>
</feature>
<dbReference type="RefSeq" id="XP_066613863.1">
    <property type="nucleotide sequence ID" value="XM_066758461.1"/>
</dbReference>
<reference evidence="8" key="1">
    <citation type="submission" date="2015-01" db="EMBL/GenBank/DDBJ databases">
        <title>The Genome Sequence of Cryptococcus gattii MMRL2647.</title>
        <authorList>
            <consortium name="The Broad Institute Genomics Platform"/>
            <person name="Cuomo C."/>
            <person name="Litvintseva A."/>
            <person name="Chen Y."/>
            <person name="Heitman J."/>
            <person name="Sun S."/>
            <person name="Springer D."/>
            <person name="Dromer F."/>
            <person name="Young S."/>
            <person name="Zeng Q."/>
            <person name="Gargeya S."/>
            <person name="Abouelleil A."/>
            <person name="Alvarado L."/>
            <person name="Chapman S.B."/>
            <person name="Gainer-Dewar J."/>
            <person name="Goldberg J."/>
            <person name="Griggs A."/>
            <person name="Gujja S."/>
            <person name="Hansen M."/>
            <person name="Howarth C."/>
            <person name="Imamovic A."/>
            <person name="Larimer J."/>
            <person name="Murphy C."/>
            <person name="Naylor J."/>
            <person name="Pearson M."/>
            <person name="Priest M."/>
            <person name="Roberts A."/>
            <person name="Saif S."/>
            <person name="Shea T."/>
            <person name="Sykes S."/>
            <person name="Wortman J."/>
            <person name="Nusbaum C."/>
            <person name="Birren B."/>
        </authorList>
    </citation>
    <scope>NUCLEOTIDE SEQUENCE [LARGE SCALE GENOMIC DNA]</scope>
    <source>
        <strain evidence="8">IND107</strain>
    </source>
</reference>
<feature type="transmembrane region" description="Helical" evidence="6">
    <location>
        <begin position="181"/>
        <end position="200"/>
    </location>
</feature>
<feature type="transmembrane region" description="Helical" evidence="6">
    <location>
        <begin position="127"/>
        <end position="152"/>
    </location>
</feature>
<proteinExistence type="predicted"/>
<keyword evidence="5 6" id="KW-0472">Membrane</keyword>
<evidence type="ECO:0008006" key="9">
    <source>
        <dbReference type="Google" id="ProtNLM"/>
    </source>
</evidence>
<feature type="transmembrane region" description="Helical" evidence="6">
    <location>
        <begin position="256"/>
        <end position="273"/>
    </location>
</feature>
<dbReference type="Proteomes" id="UP000054399">
    <property type="component" value="Unassembled WGS sequence"/>
</dbReference>
<feature type="transmembrane region" description="Helical" evidence="6">
    <location>
        <begin position="207"/>
        <end position="229"/>
    </location>
</feature>
<feature type="transmembrane region" description="Helical" evidence="6">
    <location>
        <begin position="42"/>
        <end position="66"/>
    </location>
</feature>
<dbReference type="Gene3D" id="1.20.1740.10">
    <property type="entry name" value="Amino acid/polyamine transporter I"/>
    <property type="match status" value="1"/>
</dbReference>
<dbReference type="PANTHER" id="PTHR45649:SF13">
    <property type="entry name" value="THIAMINE TRANSPORTER THI9"/>
    <property type="match status" value="1"/>
</dbReference>
<evidence type="ECO:0000313" key="8">
    <source>
        <dbReference type="Proteomes" id="UP000054399"/>
    </source>
</evidence>
<evidence type="ECO:0000256" key="2">
    <source>
        <dbReference type="ARBA" id="ARBA00022448"/>
    </source>
</evidence>
<dbReference type="Pfam" id="PF13520">
    <property type="entry name" value="AA_permease_2"/>
    <property type="match status" value="1"/>
</dbReference>
<gene>
    <name evidence="7" type="ORF">I308_103980</name>
</gene>
<evidence type="ECO:0000256" key="1">
    <source>
        <dbReference type="ARBA" id="ARBA00004141"/>
    </source>
</evidence>
<reference evidence="7 8" key="2">
    <citation type="submission" date="2024-01" db="EMBL/GenBank/DDBJ databases">
        <title>Comparative genomics of Cryptococcus and Kwoniella reveals pathogenesis evolution and contrasting modes of karyotype evolution via chromosome fusion or intercentromeric recombination.</title>
        <authorList>
            <person name="Coelho M.A."/>
            <person name="David-Palma M."/>
            <person name="Shea T."/>
            <person name="Bowers K."/>
            <person name="Mcginley-Smith S."/>
            <person name="Mohammad A.W."/>
            <person name="Gnirke A."/>
            <person name="Yurkov A.M."/>
            <person name="Nowrousian M."/>
            <person name="Sun S."/>
            <person name="Cuomo C.A."/>
            <person name="Heitman J."/>
        </authorList>
    </citation>
    <scope>NUCLEOTIDE SEQUENCE [LARGE SCALE GENOMIC DNA]</scope>
    <source>
        <strain evidence="7 8">IND107</strain>
    </source>
</reference>
<feature type="transmembrane region" description="Helical" evidence="6">
    <location>
        <begin position="339"/>
        <end position="365"/>
    </location>
</feature>
<sequence length="545" mass="59265">MSYTKNDALEKDYEHGDSSATLDEDAAVLAKMGYKASLARRWGLLESFAASFCAMNFIACARSYIFLGIDAGGPAATNVNKRSSCLIAWILMTVTAAVLAEICSALPLSGSIYIWAAEAAGPKYARLIGYIVAWWACTAWMTFCASVCQTSANYLLSLLTIYDIPFPGADGLSTSNVKFRAAQWALSEGILALCIALNYLPQKWYSWVFKGSMALMAVDFVLNLTWLPVRVHMTYGFRSAKEVFTSQYNGTGAPAGWNWMLCFLVAAASITGFDASGHISEETKSASTKSARGILTSAFFSGLFAFLTIILFLFCIPPLDVWREFTAQQPFVQVYHLALGRGGAVFMACLAVVGLMLNTSIAIVASSRLVFAVARDGVLPLSGWVGKVTDDGRPKNAVTVMTVFGALLLCTILPSTVAFTSLVSAAGTPTIAAYALIAFCRLIFTPNEFKNSKFGLGMWAKPFYVVTFVWNCVVFATYISPFYFPVDASGFNYSVVIFGAVTIFGALSWLLTKPETWLYQGRVQRMKEQSAAEMVDDGRDEQGKV</sequence>
<keyword evidence="4 6" id="KW-1133">Transmembrane helix</keyword>
<feature type="transmembrane region" description="Helical" evidence="6">
    <location>
        <begin position="397"/>
        <end position="419"/>
    </location>
</feature>
<feature type="transmembrane region" description="Helical" evidence="6">
    <location>
        <begin position="425"/>
        <end position="444"/>
    </location>
</feature>
<organism evidence="7 8">
    <name type="scientific">Cryptococcus tetragattii IND107</name>
    <dbReference type="NCBI Taxonomy" id="1296105"/>
    <lineage>
        <taxon>Eukaryota</taxon>
        <taxon>Fungi</taxon>
        <taxon>Dikarya</taxon>
        <taxon>Basidiomycota</taxon>
        <taxon>Agaricomycotina</taxon>
        <taxon>Tremellomycetes</taxon>
        <taxon>Tremellales</taxon>
        <taxon>Cryptococcaceae</taxon>
        <taxon>Cryptococcus</taxon>
        <taxon>Cryptococcus gattii species complex</taxon>
    </lineage>
</organism>
<dbReference type="EMBL" id="ATAM02000006">
    <property type="protein sequence ID" value="KAL0247902.1"/>
    <property type="molecule type" value="Genomic_DNA"/>
</dbReference>
<keyword evidence="2" id="KW-0813">Transport</keyword>
<evidence type="ECO:0000256" key="6">
    <source>
        <dbReference type="SAM" id="Phobius"/>
    </source>
</evidence>
<evidence type="ECO:0000256" key="5">
    <source>
        <dbReference type="ARBA" id="ARBA00023136"/>
    </source>
</evidence>
<feature type="transmembrane region" description="Helical" evidence="6">
    <location>
        <begin position="294"/>
        <end position="319"/>
    </location>
</feature>
<evidence type="ECO:0000256" key="4">
    <source>
        <dbReference type="ARBA" id="ARBA00022989"/>
    </source>
</evidence>
<feature type="transmembrane region" description="Helical" evidence="6">
    <location>
        <begin position="490"/>
        <end position="512"/>
    </location>
</feature>
<dbReference type="GeneID" id="91990836"/>
<dbReference type="InterPro" id="IPR002293">
    <property type="entry name" value="AA/rel_permease1"/>
</dbReference>
<accession>A0ABR3BV55</accession>
<name>A0ABR3BV55_9TREE</name>
<feature type="transmembrane region" description="Helical" evidence="6">
    <location>
        <begin position="86"/>
        <end position="115"/>
    </location>
</feature>
<keyword evidence="3 6" id="KW-0812">Transmembrane</keyword>
<protein>
    <recommendedName>
        <fullName evidence="9">Gamma-aminobutyric acid transporter</fullName>
    </recommendedName>
</protein>
<comment type="caution">
    <text evidence="7">The sequence shown here is derived from an EMBL/GenBank/DDBJ whole genome shotgun (WGS) entry which is preliminary data.</text>
</comment>
<evidence type="ECO:0000256" key="3">
    <source>
        <dbReference type="ARBA" id="ARBA00022692"/>
    </source>
</evidence>